<proteinExistence type="predicted"/>
<evidence type="ECO:0000313" key="6">
    <source>
        <dbReference type="EMBL" id="PIZ92598.1"/>
    </source>
</evidence>
<reference evidence="7" key="1">
    <citation type="submission" date="2017-09" db="EMBL/GenBank/DDBJ databases">
        <title>Depth-based differentiation of microbial function through sediment-hosted aquifers and enrichment of novel symbionts in the deep terrestrial subsurface.</title>
        <authorList>
            <person name="Probst A.J."/>
            <person name="Ladd B."/>
            <person name="Jarett J.K."/>
            <person name="Geller-Mcgrath D.E."/>
            <person name="Sieber C.M.K."/>
            <person name="Emerson J.B."/>
            <person name="Anantharaman K."/>
            <person name="Thomas B.C."/>
            <person name="Malmstrom R."/>
            <person name="Stieglmeier M."/>
            <person name="Klingl A."/>
            <person name="Woyke T."/>
            <person name="Ryan C.M."/>
            <person name="Banfield J.F."/>
        </authorList>
    </citation>
    <scope>NUCLEOTIDE SEQUENCE [LARGE SCALE GENOMIC DNA]</scope>
</reference>
<name>A0A2M7V2D7_9BACT</name>
<keyword evidence="3 5" id="KW-1133">Transmembrane helix</keyword>
<evidence type="ECO:0000256" key="1">
    <source>
        <dbReference type="ARBA" id="ARBA00004651"/>
    </source>
</evidence>
<evidence type="ECO:0000313" key="7">
    <source>
        <dbReference type="Proteomes" id="UP000230078"/>
    </source>
</evidence>
<feature type="transmembrane region" description="Helical" evidence="5">
    <location>
        <begin position="21"/>
        <end position="39"/>
    </location>
</feature>
<protein>
    <recommendedName>
        <fullName evidence="8">ABC transporter ATP-binding protein</fullName>
    </recommendedName>
</protein>
<keyword evidence="2 5" id="KW-0812">Transmembrane</keyword>
<evidence type="ECO:0000256" key="3">
    <source>
        <dbReference type="ARBA" id="ARBA00022989"/>
    </source>
</evidence>
<dbReference type="GO" id="GO:0005524">
    <property type="term" value="F:ATP binding"/>
    <property type="evidence" value="ECO:0007669"/>
    <property type="project" value="InterPro"/>
</dbReference>
<comment type="subcellular location">
    <subcellularLocation>
        <location evidence="1">Cell membrane</location>
        <topology evidence="1">Multi-pass membrane protein</topology>
    </subcellularLocation>
</comment>
<dbReference type="Proteomes" id="UP000230078">
    <property type="component" value="Unassembled WGS sequence"/>
</dbReference>
<dbReference type="AlphaFoldDB" id="A0A2M7V2D7"/>
<evidence type="ECO:0000256" key="5">
    <source>
        <dbReference type="SAM" id="Phobius"/>
    </source>
</evidence>
<gene>
    <name evidence="6" type="ORF">COX83_03865</name>
</gene>
<keyword evidence="4 5" id="KW-0472">Membrane</keyword>
<dbReference type="GO" id="GO:0005886">
    <property type="term" value="C:plasma membrane"/>
    <property type="evidence" value="ECO:0007669"/>
    <property type="project" value="UniProtKB-SubCell"/>
</dbReference>
<dbReference type="EMBL" id="PFPI01000054">
    <property type="protein sequence ID" value="PIZ92598.1"/>
    <property type="molecule type" value="Genomic_DNA"/>
</dbReference>
<dbReference type="SUPFAM" id="SSF90123">
    <property type="entry name" value="ABC transporter transmembrane region"/>
    <property type="match status" value="1"/>
</dbReference>
<evidence type="ECO:0008006" key="8">
    <source>
        <dbReference type="Google" id="ProtNLM"/>
    </source>
</evidence>
<accession>A0A2M7V2D7</accession>
<evidence type="ECO:0000256" key="2">
    <source>
        <dbReference type="ARBA" id="ARBA00022692"/>
    </source>
</evidence>
<evidence type="ECO:0000256" key="4">
    <source>
        <dbReference type="ARBA" id="ARBA00023136"/>
    </source>
</evidence>
<dbReference type="InterPro" id="IPR036640">
    <property type="entry name" value="ABC1_TM_sf"/>
</dbReference>
<sequence>MKRVTKRTYQIFWQHAIRYPVAFFVVIFGVIAGSVVNMIPPLLYRDFFNVLQVTGTPNADVAHQLIQILIKILGVLGSVG</sequence>
<comment type="caution">
    <text evidence="6">The sequence shown here is derived from an EMBL/GenBank/DDBJ whole genome shotgun (WGS) entry which is preliminary data.</text>
</comment>
<organism evidence="6 7">
    <name type="scientific">Candidatus Magasanikbacteria bacterium CG_4_10_14_0_2_um_filter_41_31</name>
    <dbReference type="NCBI Taxonomy" id="1974639"/>
    <lineage>
        <taxon>Bacteria</taxon>
        <taxon>Candidatus Magasanikiibacteriota</taxon>
    </lineage>
</organism>